<protein>
    <submittedName>
        <fullName evidence="1">Uncharacterized protein</fullName>
    </submittedName>
</protein>
<reference evidence="1" key="1">
    <citation type="submission" date="2013-07" db="EMBL/GenBank/DDBJ databases">
        <title>The genome of Eucalyptus grandis.</title>
        <authorList>
            <person name="Schmutz J."/>
            <person name="Hayes R."/>
            <person name="Myburg A."/>
            <person name="Tuskan G."/>
            <person name="Grattapaglia D."/>
            <person name="Rokhsar D.S."/>
        </authorList>
    </citation>
    <scope>NUCLEOTIDE SEQUENCE</scope>
    <source>
        <tissue evidence="1">Leaf extractions</tissue>
    </source>
</reference>
<dbReference type="InParanoid" id="A0A059BE61"/>
<accession>A0A059BE61</accession>
<dbReference type="AlphaFoldDB" id="A0A059BE61"/>
<dbReference type="Gramene" id="KCW64339">
    <property type="protein sequence ID" value="KCW64339"/>
    <property type="gene ID" value="EUGRSUZ_G01967"/>
</dbReference>
<proteinExistence type="predicted"/>
<evidence type="ECO:0000313" key="1">
    <source>
        <dbReference type="EMBL" id="KCW64339.1"/>
    </source>
</evidence>
<name>A0A059BE61_EUCGR</name>
<dbReference type="EMBL" id="KK198759">
    <property type="protein sequence ID" value="KCW64339.1"/>
    <property type="molecule type" value="Genomic_DNA"/>
</dbReference>
<organism evidence="1">
    <name type="scientific">Eucalyptus grandis</name>
    <name type="common">Flooded gum</name>
    <dbReference type="NCBI Taxonomy" id="71139"/>
    <lineage>
        <taxon>Eukaryota</taxon>
        <taxon>Viridiplantae</taxon>
        <taxon>Streptophyta</taxon>
        <taxon>Embryophyta</taxon>
        <taxon>Tracheophyta</taxon>
        <taxon>Spermatophyta</taxon>
        <taxon>Magnoliopsida</taxon>
        <taxon>eudicotyledons</taxon>
        <taxon>Gunneridae</taxon>
        <taxon>Pentapetalae</taxon>
        <taxon>rosids</taxon>
        <taxon>malvids</taxon>
        <taxon>Myrtales</taxon>
        <taxon>Myrtaceae</taxon>
        <taxon>Myrtoideae</taxon>
        <taxon>Eucalypteae</taxon>
        <taxon>Eucalyptus</taxon>
    </lineage>
</organism>
<gene>
    <name evidence="1" type="ORF">EUGRSUZ_G01967</name>
</gene>
<sequence length="68" mass="8327">MQPANHSHIQLDELDQIGSVKPKYDWKYPNSFFEMNLVWMHFIHEMDLLDMVLYRKRKIKLSISIYEN</sequence>